<proteinExistence type="predicted"/>
<evidence type="ECO:0000313" key="3">
    <source>
        <dbReference type="Proteomes" id="UP000467305"/>
    </source>
</evidence>
<organism evidence="2 3">
    <name type="scientific">Tenacibaculum aiptasiae</name>
    <dbReference type="NCBI Taxonomy" id="426481"/>
    <lineage>
        <taxon>Bacteria</taxon>
        <taxon>Pseudomonadati</taxon>
        <taxon>Bacteroidota</taxon>
        <taxon>Flavobacteriia</taxon>
        <taxon>Flavobacteriales</taxon>
        <taxon>Flavobacteriaceae</taxon>
        <taxon>Tenacibaculum</taxon>
    </lineage>
</organism>
<evidence type="ECO:0000313" key="2">
    <source>
        <dbReference type="EMBL" id="KAB1157401.1"/>
    </source>
</evidence>
<dbReference type="EMBL" id="WAAU01000014">
    <property type="protein sequence ID" value="KAB1157401.1"/>
    <property type="molecule type" value="Genomic_DNA"/>
</dbReference>
<name>A0A7J5AIH2_9FLAO</name>
<protein>
    <recommendedName>
        <fullName evidence="4">Lipoprotein</fullName>
    </recommendedName>
</protein>
<dbReference type="InterPro" id="IPR046144">
    <property type="entry name" value="DUF6146"/>
</dbReference>
<gene>
    <name evidence="2" type="ORF">F7018_10775</name>
</gene>
<feature type="signal peptide" evidence="1">
    <location>
        <begin position="1"/>
        <end position="21"/>
    </location>
</feature>
<keyword evidence="1" id="KW-0732">Signal</keyword>
<evidence type="ECO:0008006" key="4">
    <source>
        <dbReference type="Google" id="ProtNLM"/>
    </source>
</evidence>
<sequence>MKTLKYISTLSLFLVIIYACSSNPIKNNSNSKEEPVVIKNDSLEYEIIIIDPGFTNYLNTIARPVGYYSKTYLANKNRFYVPIWNLRVNDPFNFNSNIYENQINYKPDIDYGYEVNYKLFNYFEFAQRKYRINLR</sequence>
<comment type="caution">
    <text evidence="2">The sequence shown here is derived from an EMBL/GenBank/DDBJ whole genome shotgun (WGS) entry which is preliminary data.</text>
</comment>
<accession>A0A7J5AIH2</accession>
<keyword evidence="3" id="KW-1185">Reference proteome</keyword>
<dbReference type="Pfam" id="PF19643">
    <property type="entry name" value="DUF6146"/>
    <property type="match status" value="1"/>
</dbReference>
<reference evidence="2 3" key="1">
    <citation type="submission" date="2019-09" db="EMBL/GenBank/DDBJ databases">
        <authorList>
            <person name="Cao W.R."/>
        </authorList>
    </citation>
    <scope>NUCLEOTIDE SEQUENCE [LARGE SCALE GENOMIC DNA]</scope>
    <source>
        <strain evidence="3">a4</strain>
    </source>
</reference>
<dbReference type="AlphaFoldDB" id="A0A7J5AIH2"/>
<dbReference type="Proteomes" id="UP000467305">
    <property type="component" value="Unassembled WGS sequence"/>
</dbReference>
<evidence type="ECO:0000256" key="1">
    <source>
        <dbReference type="SAM" id="SignalP"/>
    </source>
</evidence>
<dbReference type="PROSITE" id="PS51257">
    <property type="entry name" value="PROKAR_LIPOPROTEIN"/>
    <property type="match status" value="1"/>
</dbReference>
<feature type="chain" id="PRO_5029694615" description="Lipoprotein" evidence="1">
    <location>
        <begin position="22"/>
        <end position="135"/>
    </location>
</feature>
<dbReference type="RefSeq" id="WP_150900068.1">
    <property type="nucleotide sequence ID" value="NZ_WAAU01000014.1"/>
</dbReference>
<dbReference type="OrthoDB" id="1119488at2"/>